<feature type="domain" description="PPM-type phosphatase" evidence="2">
    <location>
        <begin position="180"/>
        <end position="395"/>
    </location>
</feature>
<dbReference type="SUPFAM" id="SSF81606">
    <property type="entry name" value="PP2C-like"/>
    <property type="match status" value="1"/>
</dbReference>
<proteinExistence type="predicted"/>
<dbReference type="AlphaFoldDB" id="A0A933W846"/>
<sequence>MDDFTRQAAATDRPGLARLLATHVRELAAPEWLAVWVRRPDGAFACADGSRTSASVLELDSDPATSEQLWRGAHFECGLRAALGERLGLPQAPAAIVPVFDRHDHPVGLVAIGATASGALDPALRPRLVSAAAHAGVAFEVIRMAEMLAERLDYSRRIDRELQIAREVQSQLFPDAAPALANATLAAHCAQARSVGGDWYDFLPLGPQQVALVLADVSGKGVHAALRMANLQAHVRSQVGSTPEDPLRALRQVNRLLRERSRPGQFATLFFGVWSDASRRLNYVNCGHNPPLVLRANGDVEWLKATATVLGVFDEWECQLGRVTLAQGDVLFAYSDGVTEAEGEDELFGEDRLVSAVRDARAAGPQGIVDEVIARVQAFENGAPTDDLTMLALSAR</sequence>
<dbReference type="PANTHER" id="PTHR43156:SF2">
    <property type="entry name" value="STAGE II SPORULATION PROTEIN E"/>
    <property type="match status" value="1"/>
</dbReference>
<evidence type="ECO:0000313" key="4">
    <source>
        <dbReference type="Proteomes" id="UP000696931"/>
    </source>
</evidence>
<protein>
    <submittedName>
        <fullName evidence="3">PP2C family protein-serine/threonine phosphatase</fullName>
    </submittedName>
</protein>
<dbReference type="Proteomes" id="UP000696931">
    <property type="component" value="Unassembled WGS sequence"/>
</dbReference>
<keyword evidence="1" id="KW-0378">Hydrolase</keyword>
<name>A0A933W846_UNCEI</name>
<evidence type="ECO:0000259" key="2">
    <source>
        <dbReference type="SMART" id="SM00331"/>
    </source>
</evidence>
<dbReference type="Pfam" id="PF07228">
    <property type="entry name" value="SpoIIE"/>
    <property type="match status" value="1"/>
</dbReference>
<evidence type="ECO:0000313" key="3">
    <source>
        <dbReference type="EMBL" id="MBI5169122.1"/>
    </source>
</evidence>
<dbReference type="SMART" id="SM00331">
    <property type="entry name" value="PP2C_SIG"/>
    <property type="match status" value="1"/>
</dbReference>
<dbReference type="EMBL" id="JACRIW010000042">
    <property type="protein sequence ID" value="MBI5169122.1"/>
    <property type="molecule type" value="Genomic_DNA"/>
</dbReference>
<dbReference type="InterPro" id="IPR036457">
    <property type="entry name" value="PPM-type-like_dom_sf"/>
</dbReference>
<dbReference type="GO" id="GO:0016791">
    <property type="term" value="F:phosphatase activity"/>
    <property type="evidence" value="ECO:0007669"/>
    <property type="project" value="TreeGrafter"/>
</dbReference>
<evidence type="ECO:0000256" key="1">
    <source>
        <dbReference type="ARBA" id="ARBA00022801"/>
    </source>
</evidence>
<gene>
    <name evidence="3" type="ORF">HZA61_06515</name>
</gene>
<comment type="caution">
    <text evidence="3">The sequence shown here is derived from an EMBL/GenBank/DDBJ whole genome shotgun (WGS) entry which is preliminary data.</text>
</comment>
<dbReference type="Gene3D" id="3.60.40.10">
    <property type="entry name" value="PPM-type phosphatase domain"/>
    <property type="match status" value="1"/>
</dbReference>
<organism evidence="3 4">
    <name type="scientific">Eiseniibacteriota bacterium</name>
    <dbReference type="NCBI Taxonomy" id="2212470"/>
    <lineage>
        <taxon>Bacteria</taxon>
        <taxon>Candidatus Eiseniibacteriota</taxon>
    </lineage>
</organism>
<dbReference type="InterPro" id="IPR001932">
    <property type="entry name" value="PPM-type_phosphatase-like_dom"/>
</dbReference>
<accession>A0A933W846</accession>
<reference evidence="3" key="1">
    <citation type="submission" date="2020-07" db="EMBL/GenBank/DDBJ databases">
        <title>Huge and variable diversity of episymbiotic CPR bacteria and DPANN archaea in groundwater ecosystems.</title>
        <authorList>
            <person name="He C.Y."/>
            <person name="Keren R."/>
            <person name="Whittaker M."/>
            <person name="Farag I.F."/>
            <person name="Doudna J."/>
            <person name="Cate J.H.D."/>
            <person name="Banfield J.F."/>
        </authorList>
    </citation>
    <scope>NUCLEOTIDE SEQUENCE</scope>
    <source>
        <strain evidence="3">NC_groundwater_1813_Pr3_B-0.1um_71_17</strain>
    </source>
</reference>
<dbReference type="PANTHER" id="PTHR43156">
    <property type="entry name" value="STAGE II SPORULATION PROTEIN E-RELATED"/>
    <property type="match status" value="1"/>
</dbReference>
<dbReference type="InterPro" id="IPR052016">
    <property type="entry name" value="Bact_Sigma-Reg"/>
</dbReference>